<proteinExistence type="predicted"/>
<accession>A0A0E9Q0C8</accession>
<dbReference type="AlphaFoldDB" id="A0A0E9Q0C8"/>
<evidence type="ECO:0000313" key="1">
    <source>
        <dbReference type="EMBL" id="JAH09588.1"/>
    </source>
</evidence>
<reference evidence="1" key="2">
    <citation type="journal article" date="2015" name="Fish Shellfish Immunol.">
        <title>Early steps in the European eel (Anguilla anguilla)-Vibrio vulnificus interaction in the gills: Role of the RtxA13 toxin.</title>
        <authorList>
            <person name="Callol A."/>
            <person name="Pajuelo D."/>
            <person name="Ebbesson L."/>
            <person name="Teles M."/>
            <person name="MacKenzie S."/>
            <person name="Amaro C."/>
        </authorList>
    </citation>
    <scope>NUCLEOTIDE SEQUENCE</scope>
</reference>
<reference evidence="1" key="1">
    <citation type="submission" date="2014-11" db="EMBL/GenBank/DDBJ databases">
        <authorList>
            <person name="Amaro Gonzalez C."/>
        </authorList>
    </citation>
    <scope>NUCLEOTIDE SEQUENCE</scope>
</reference>
<organism evidence="1">
    <name type="scientific">Anguilla anguilla</name>
    <name type="common">European freshwater eel</name>
    <name type="synonym">Muraena anguilla</name>
    <dbReference type="NCBI Taxonomy" id="7936"/>
    <lineage>
        <taxon>Eukaryota</taxon>
        <taxon>Metazoa</taxon>
        <taxon>Chordata</taxon>
        <taxon>Craniata</taxon>
        <taxon>Vertebrata</taxon>
        <taxon>Euteleostomi</taxon>
        <taxon>Actinopterygii</taxon>
        <taxon>Neopterygii</taxon>
        <taxon>Teleostei</taxon>
        <taxon>Anguilliformes</taxon>
        <taxon>Anguillidae</taxon>
        <taxon>Anguilla</taxon>
    </lineage>
</organism>
<protein>
    <submittedName>
        <fullName evidence="1">Uncharacterized protein</fullName>
    </submittedName>
</protein>
<sequence length="26" mass="2709">MVARGVISTTLSACAKLLPPARVILQ</sequence>
<dbReference type="EMBL" id="GBXM01098989">
    <property type="protein sequence ID" value="JAH09588.1"/>
    <property type="molecule type" value="Transcribed_RNA"/>
</dbReference>
<name>A0A0E9Q0C8_ANGAN</name>